<dbReference type="Pfam" id="PF01663">
    <property type="entry name" value="Phosphodiest"/>
    <property type="match status" value="1"/>
</dbReference>
<dbReference type="RefSeq" id="WP_145072891.1">
    <property type="nucleotide sequence ID" value="NZ_CP036298.1"/>
</dbReference>
<evidence type="ECO:0000313" key="1">
    <source>
        <dbReference type="EMBL" id="QDV22019.1"/>
    </source>
</evidence>
<gene>
    <name evidence="1" type="ORF">Q31a_02980</name>
</gene>
<dbReference type="Proteomes" id="UP000318017">
    <property type="component" value="Chromosome"/>
</dbReference>
<dbReference type="GO" id="GO:0016787">
    <property type="term" value="F:hydrolase activity"/>
    <property type="evidence" value="ECO:0007669"/>
    <property type="project" value="UniProtKB-ARBA"/>
</dbReference>
<sequence length="435" mass="48586">MSKVCVINVVGLTQKLVEHAPRIASVGKAHGWQSPYPAVTCTSQATMLTGLSPREHGIVGNGWYFRDTGEIRFWQQSNRLMAGEKLYEGVPTAKMFWWFNQGAPVTWFATPKPYYGSDGSKAFGILDKTECDLTTELGEFPFFSFWGPKAGLPSSDWIARASALVMRRKRPELTMVYLPHLDYDFQRLPIHDPERVREVDRCAGMVIDAAEDIGATPIVVSEYGLVPVSRPVEINRALRRAGLLEVRDGPFGETLMTMDSKAFAVVDHQLAHIYINDVRCTAEVRRIVEDLPGVASVVEPGELQLDHARSGELIALANDDAWFVYYYWLDDRRAPDFATSVDIHRKPGYDPCELFMTSPLRAAARLLQKKLGMRYRMDVIPLDPSLVKGSHGLRPSDSEGAVIVGPDAPTDMRDFKAYVRRLLASSKVGPTGRQP</sequence>
<dbReference type="PANTHER" id="PTHR10151">
    <property type="entry name" value="ECTONUCLEOTIDE PYROPHOSPHATASE/PHOSPHODIESTERASE"/>
    <property type="match status" value="1"/>
</dbReference>
<accession>A0A518G094</accession>
<keyword evidence="2" id="KW-1185">Reference proteome</keyword>
<organism evidence="1 2">
    <name type="scientific">Aureliella helgolandensis</name>
    <dbReference type="NCBI Taxonomy" id="2527968"/>
    <lineage>
        <taxon>Bacteria</taxon>
        <taxon>Pseudomonadati</taxon>
        <taxon>Planctomycetota</taxon>
        <taxon>Planctomycetia</taxon>
        <taxon>Pirellulales</taxon>
        <taxon>Pirellulaceae</taxon>
        <taxon>Aureliella</taxon>
    </lineage>
</organism>
<reference evidence="1 2" key="1">
    <citation type="submission" date="2019-02" db="EMBL/GenBank/DDBJ databases">
        <title>Deep-cultivation of Planctomycetes and their phenomic and genomic characterization uncovers novel biology.</title>
        <authorList>
            <person name="Wiegand S."/>
            <person name="Jogler M."/>
            <person name="Boedeker C."/>
            <person name="Pinto D."/>
            <person name="Vollmers J."/>
            <person name="Rivas-Marin E."/>
            <person name="Kohn T."/>
            <person name="Peeters S.H."/>
            <person name="Heuer A."/>
            <person name="Rast P."/>
            <person name="Oberbeckmann S."/>
            <person name="Bunk B."/>
            <person name="Jeske O."/>
            <person name="Meyerdierks A."/>
            <person name="Storesund J.E."/>
            <person name="Kallscheuer N."/>
            <person name="Luecker S."/>
            <person name="Lage O.M."/>
            <person name="Pohl T."/>
            <person name="Merkel B.J."/>
            <person name="Hornburger P."/>
            <person name="Mueller R.-W."/>
            <person name="Bruemmer F."/>
            <person name="Labrenz M."/>
            <person name="Spormann A.M."/>
            <person name="Op den Camp H."/>
            <person name="Overmann J."/>
            <person name="Amann R."/>
            <person name="Jetten M.S.M."/>
            <person name="Mascher T."/>
            <person name="Medema M.H."/>
            <person name="Devos D.P."/>
            <person name="Kaster A.-K."/>
            <person name="Ovreas L."/>
            <person name="Rohde M."/>
            <person name="Galperin M.Y."/>
            <person name="Jogler C."/>
        </authorList>
    </citation>
    <scope>NUCLEOTIDE SEQUENCE [LARGE SCALE GENOMIC DNA]</scope>
    <source>
        <strain evidence="1 2">Q31a</strain>
    </source>
</reference>
<dbReference type="InterPro" id="IPR017850">
    <property type="entry name" value="Alkaline_phosphatase_core_sf"/>
</dbReference>
<dbReference type="SUPFAM" id="SSF53649">
    <property type="entry name" value="Alkaline phosphatase-like"/>
    <property type="match status" value="1"/>
</dbReference>
<protein>
    <submittedName>
        <fullName evidence="1">Type I phosphodiesterase / nucleotide pyrophosphatase</fullName>
    </submittedName>
</protein>
<dbReference type="PANTHER" id="PTHR10151:SF120">
    <property type="entry name" value="BIS(5'-ADENOSYL)-TRIPHOSPHATASE"/>
    <property type="match status" value="1"/>
</dbReference>
<dbReference type="OrthoDB" id="9771966at2"/>
<dbReference type="InterPro" id="IPR002591">
    <property type="entry name" value="Phosphodiest/P_Trfase"/>
</dbReference>
<evidence type="ECO:0000313" key="2">
    <source>
        <dbReference type="Proteomes" id="UP000318017"/>
    </source>
</evidence>
<dbReference type="Gene3D" id="3.40.720.10">
    <property type="entry name" value="Alkaline Phosphatase, subunit A"/>
    <property type="match status" value="1"/>
</dbReference>
<proteinExistence type="predicted"/>
<dbReference type="AlphaFoldDB" id="A0A518G094"/>
<dbReference type="KEGG" id="ahel:Q31a_02980"/>
<name>A0A518G094_9BACT</name>
<dbReference type="EMBL" id="CP036298">
    <property type="protein sequence ID" value="QDV22019.1"/>
    <property type="molecule type" value="Genomic_DNA"/>
</dbReference>